<dbReference type="OrthoDB" id="9800709at2"/>
<dbReference type="PANTHER" id="PTHR38431">
    <property type="entry name" value="BLL2305 PROTEIN"/>
    <property type="match status" value="1"/>
</dbReference>
<dbReference type="SUPFAM" id="SSF46785">
    <property type="entry name" value="Winged helix' DNA-binding domain"/>
    <property type="match status" value="1"/>
</dbReference>
<dbReference type="PANTHER" id="PTHR38431:SF1">
    <property type="entry name" value="BLL2305 PROTEIN"/>
    <property type="match status" value="1"/>
</dbReference>
<organism evidence="3 4">
    <name type="scientific">Methylobacterium soli</name>
    <dbReference type="NCBI Taxonomy" id="553447"/>
    <lineage>
        <taxon>Bacteria</taxon>
        <taxon>Pseudomonadati</taxon>
        <taxon>Pseudomonadota</taxon>
        <taxon>Alphaproteobacteria</taxon>
        <taxon>Hyphomicrobiales</taxon>
        <taxon>Methylobacteriaceae</taxon>
        <taxon>Methylobacterium</taxon>
    </lineage>
</organism>
<name>A0A6L3STZ6_9HYPH</name>
<evidence type="ECO:0000259" key="1">
    <source>
        <dbReference type="Pfam" id="PF00126"/>
    </source>
</evidence>
<sequence length="341" mass="35526">MTEPANERPVSVALGLGGLLRVGGRTVAVADALTLLRAVQSAGSVQGVAGALDLSYRAAWERLRSLESGLGRQLVQKTRGHGSALTPFGLSVCNALGDASAGLEAALAREGRAVEARLVALFTEAPRRLAIAASHDLLLMEAVEALGGSEVAVLGSRDAVQRLLDGQVDVAGFHLGAEPLAESGVPFSDLADAATLRVRPVFEREQGLMLAAGNPLGIRAFPDLAGRRFRYVNRQKGSGTRLWFDRLLAEHGLAPAEIQGYGVEEFTHQAVAAVIATGAADAGLGARSAAERFGLHFLSIGWETYYLAASAALPPETLDGLIAAVAARAERSPGYKAPPRA</sequence>
<evidence type="ECO:0000313" key="3">
    <source>
        <dbReference type="EMBL" id="KAB1074516.1"/>
    </source>
</evidence>
<dbReference type="EMBL" id="VZZK01000037">
    <property type="protein sequence ID" value="KAB1074516.1"/>
    <property type="molecule type" value="Genomic_DNA"/>
</dbReference>
<accession>A0A6L3STZ6</accession>
<dbReference type="Pfam" id="PF12727">
    <property type="entry name" value="PBP_like"/>
    <property type="match status" value="1"/>
</dbReference>
<dbReference type="SUPFAM" id="SSF53850">
    <property type="entry name" value="Periplasmic binding protein-like II"/>
    <property type="match status" value="1"/>
</dbReference>
<dbReference type="GO" id="GO:0003700">
    <property type="term" value="F:DNA-binding transcription factor activity"/>
    <property type="evidence" value="ECO:0007669"/>
    <property type="project" value="InterPro"/>
</dbReference>
<feature type="domain" description="HTH lysR-type" evidence="1">
    <location>
        <begin position="31"/>
        <end position="89"/>
    </location>
</feature>
<dbReference type="Gene3D" id="1.10.10.10">
    <property type="entry name" value="Winged helix-like DNA-binding domain superfamily/Winged helix DNA-binding domain"/>
    <property type="match status" value="1"/>
</dbReference>
<proteinExistence type="predicted"/>
<comment type="caution">
    <text evidence="3">The sequence shown here is derived from an EMBL/GenBank/DDBJ whole genome shotgun (WGS) entry which is preliminary data.</text>
</comment>
<protein>
    <submittedName>
        <fullName evidence="3">Helix-turn-helix transcriptional regulator</fullName>
    </submittedName>
</protein>
<dbReference type="Pfam" id="PF00126">
    <property type="entry name" value="HTH_1"/>
    <property type="match status" value="1"/>
</dbReference>
<gene>
    <name evidence="3" type="ORF">F6X53_25880</name>
</gene>
<dbReference type="Proteomes" id="UP000474159">
    <property type="component" value="Unassembled WGS sequence"/>
</dbReference>
<evidence type="ECO:0000313" key="4">
    <source>
        <dbReference type="Proteomes" id="UP000474159"/>
    </source>
</evidence>
<dbReference type="InterPro" id="IPR024370">
    <property type="entry name" value="PBP_domain"/>
</dbReference>
<reference evidence="3 4" key="1">
    <citation type="submission" date="2019-09" db="EMBL/GenBank/DDBJ databases">
        <title>YIM 48816 draft genome.</title>
        <authorList>
            <person name="Jiang L."/>
        </authorList>
    </citation>
    <scope>NUCLEOTIDE SEQUENCE [LARGE SCALE GENOMIC DNA]</scope>
    <source>
        <strain evidence="3 4">YIM 48816</strain>
    </source>
</reference>
<dbReference type="RefSeq" id="WP_151003756.1">
    <property type="nucleotide sequence ID" value="NZ_BPQY01000572.1"/>
</dbReference>
<keyword evidence="4" id="KW-1185">Reference proteome</keyword>
<evidence type="ECO:0000259" key="2">
    <source>
        <dbReference type="Pfam" id="PF12727"/>
    </source>
</evidence>
<feature type="domain" description="PBP" evidence="2">
    <location>
        <begin position="150"/>
        <end position="311"/>
    </location>
</feature>
<dbReference type="Gene3D" id="3.40.190.10">
    <property type="entry name" value="Periplasmic binding protein-like II"/>
    <property type="match status" value="1"/>
</dbReference>
<dbReference type="InterPro" id="IPR036390">
    <property type="entry name" value="WH_DNA-bd_sf"/>
</dbReference>
<dbReference type="InterPro" id="IPR036388">
    <property type="entry name" value="WH-like_DNA-bd_sf"/>
</dbReference>
<dbReference type="InterPro" id="IPR000847">
    <property type="entry name" value="LysR_HTH_N"/>
</dbReference>
<dbReference type="AlphaFoldDB" id="A0A6L3STZ6"/>